<gene>
    <name evidence="3" type="ORF">ASPTUDRAFT_43649</name>
</gene>
<evidence type="ECO:0000256" key="1">
    <source>
        <dbReference type="SAM" id="Coils"/>
    </source>
</evidence>
<feature type="compositionally biased region" description="Basic and acidic residues" evidence="2">
    <location>
        <begin position="101"/>
        <end position="120"/>
    </location>
</feature>
<reference evidence="4" key="1">
    <citation type="journal article" date="2017" name="Genome Biol.">
        <title>Comparative genomics reveals high biological diversity and specific adaptations in the industrially and medically important fungal genus Aspergillus.</title>
        <authorList>
            <person name="de Vries R.P."/>
            <person name="Riley R."/>
            <person name="Wiebenga A."/>
            <person name="Aguilar-Osorio G."/>
            <person name="Amillis S."/>
            <person name="Uchima C.A."/>
            <person name="Anderluh G."/>
            <person name="Asadollahi M."/>
            <person name="Askin M."/>
            <person name="Barry K."/>
            <person name="Battaglia E."/>
            <person name="Bayram O."/>
            <person name="Benocci T."/>
            <person name="Braus-Stromeyer S.A."/>
            <person name="Caldana C."/>
            <person name="Canovas D."/>
            <person name="Cerqueira G.C."/>
            <person name="Chen F."/>
            <person name="Chen W."/>
            <person name="Choi C."/>
            <person name="Clum A."/>
            <person name="Dos Santos R.A."/>
            <person name="Damasio A.R."/>
            <person name="Diallinas G."/>
            <person name="Emri T."/>
            <person name="Fekete E."/>
            <person name="Flipphi M."/>
            <person name="Freyberg S."/>
            <person name="Gallo A."/>
            <person name="Gournas C."/>
            <person name="Habgood R."/>
            <person name="Hainaut M."/>
            <person name="Harispe M.L."/>
            <person name="Henrissat B."/>
            <person name="Hilden K.S."/>
            <person name="Hope R."/>
            <person name="Hossain A."/>
            <person name="Karabika E."/>
            <person name="Karaffa L."/>
            <person name="Karanyi Z."/>
            <person name="Krasevec N."/>
            <person name="Kuo A."/>
            <person name="Kusch H."/>
            <person name="LaButti K."/>
            <person name="Lagendijk E.L."/>
            <person name="Lapidus A."/>
            <person name="Levasseur A."/>
            <person name="Lindquist E."/>
            <person name="Lipzen A."/>
            <person name="Logrieco A.F."/>
            <person name="MacCabe A."/>
            <person name="Maekelae M.R."/>
            <person name="Malavazi I."/>
            <person name="Melin P."/>
            <person name="Meyer V."/>
            <person name="Mielnichuk N."/>
            <person name="Miskei M."/>
            <person name="Molnar A.P."/>
            <person name="Mule G."/>
            <person name="Ngan C.Y."/>
            <person name="Orejas M."/>
            <person name="Orosz E."/>
            <person name="Ouedraogo J.P."/>
            <person name="Overkamp K.M."/>
            <person name="Park H.-S."/>
            <person name="Perrone G."/>
            <person name="Piumi F."/>
            <person name="Punt P.J."/>
            <person name="Ram A.F."/>
            <person name="Ramon A."/>
            <person name="Rauscher S."/>
            <person name="Record E."/>
            <person name="Riano-Pachon D.M."/>
            <person name="Robert V."/>
            <person name="Roehrig J."/>
            <person name="Ruller R."/>
            <person name="Salamov A."/>
            <person name="Salih N.S."/>
            <person name="Samson R.A."/>
            <person name="Sandor E."/>
            <person name="Sanguinetti M."/>
            <person name="Schuetze T."/>
            <person name="Sepcic K."/>
            <person name="Shelest E."/>
            <person name="Sherlock G."/>
            <person name="Sophianopoulou V."/>
            <person name="Squina F.M."/>
            <person name="Sun H."/>
            <person name="Susca A."/>
            <person name="Todd R.B."/>
            <person name="Tsang A."/>
            <person name="Unkles S.E."/>
            <person name="van de Wiele N."/>
            <person name="van Rossen-Uffink D."/>
            <person name="Oliveira J.V."/>
            <person name="Vesth T.C."/>
            <person name="Visser J."/>
            <person name="Yu J.-H."/>
            <person name="Zhou M."/>
            <person name="Andersen M.R."/>
            <person name="Archer D.B."/>
            <person name="Baker S.E."/>
            <person name="Benoit I."/>
            <person name="Brakhage A.A."/>
            <person name="Braus G.H."/>
            <person name="Fischer R."/>
            <person name="Frisvad J.C."/>
            <person name="Goldman G.H."/>
            <person name="Houbraken J."/>
            <person name="Oakley B."/>
            <person name="Pocsi I."/>
            <person name="Scazzocchio C."/>
            <person name="Seiboth B."/>
            <person name="vanKuyk P.A."/>
            <person name="Wortman J."/>
            <person name="Dyer P.S."/>
            <person name="Grigoriev I.V."/>
        </authorList>
    </citation>
    <scope>NUCLEOTIDE SEQUENCE [LARGE SCALE GENOMIC DNA]</scope>
    <source>
        <strain evidence="4">CBS 134.48</strain>
    </source>
</reference>
<dbReference type="EMBL" id="KV878203">
    <property type="protein sequence ID" value="OJI84575.1"/>
    <property type="molecule type" value="Genomic_DNA"/>
</dbReference>
<evidence type="ECO:0000256" key="2">
    <source>
        <dbReference type="SAM" id="MobiDB-lite"/>
    </source>
</evidence>
<feature type="coiled-coil region" evidence="1">
    <location>
        <begin position="153"/>
        <end position="180"/>
    </location>
</feature>
<feature type="region of interest" description="Disordered" evidence="2">
    <location>
        <begin position="242"/>
        <end position="274"/>
    </location>
</feature>
<protein>
    <submittedName>
        <fullName evidence="3">Uncharacterized protein</fullName>
    </submittedName>
</protein>
<dbReference type="OMA" id="SHWDTEQ"/>
<evidence type="ECO:0000313" key="4">
    <source>
        <dbReference type="Proteomes" id="UP000184304"/>
    </source>
</evidence>
<dbReference type="STRING" id="767770.A0A1L9N5X5"/>
<name>A0A1L9N5X5_ASPTC</name>
<feature type="compositionally biased region" description="Basic and acidic residues" evidence="2">
    <location>
        <begin position="71"/>
        <end position="85"/>
    </location>
</feature>
<keyword evidence="4" id="KW-1185">Reference proteome</keyword>
<dbReference type="AlphaFoldDB" id="A0A1L9N5X5"/>
<proteinExistence type="predicted"/>
<dbReference type="OrthoDB" id="10266664at2759"/>
<accession>A0A1L9N5X5</accession>
<evidence type="ECO:0000313" key="3">
    <source>
        <dbReference type="EMBL" id="OJI84575.1"/>
    </source>
</evidence>
<feature type="region of interest" description="Disordered" evidence="2">
    <location>
        <begin position="1"/>
        <end position="32"/>
    </location>
</feature>
<keyword evidence="1" id="KW-0175">Coiled coil</keyword>
<organism evidence="3 4">
    <name type="scientific">Aspergillus tubingensis (strain CBS 134.48)</name>
    <dbReference type="NCBI Taxonomy" id="767770"/>
    <lineage>
        <taxon>Eukaryota</taxon>
        <taxon>Fungi</taxon>
        <taxon>Dikarya</taxon>
        <taxon>Ascomycota</taxon>
        <taxon>Pezizomycotina</taxon>
        <taxon>Eurotiomycetes</taxon>
        <taxon>Eurotiomycetidae</taxon>
        <taxon>Eurotiales</taxon>
        <taxon>Aspergillaceae</taxon>
        <taxon>Aspergillus</taxon>
        <taxon>Aspergillus subgen. Circumdati</taxon>
    </lineage>
</organism>
<dbReference type="Proteomes" id="UP000184304">
    <property type="component" value="Unassembled WGS sequence"/>
</dbReference>
<sequence length="274" mass="31444">MSRPASPASSVGSHISGISHPPSSCKRPHMSVLNGVSGDELFNRVSDWDDGPNRVSLKSPTSRRFLGLSEHFTRTPKEEDNKATRVPEPPVLDEILPSSPHVDHESNRNGDIEESKASDELDKLRRHYQAMLSSWRFRQRLVVRQNSSQYKTIQEQAGEIRQQAREIRFLRKQRDDYRDMWRNYLVPRLPSHWDTEQQLLQAEQIRSLTAERDYYRSERDLYRSHISRLGLLADLHLPEAPLESPSLKDAEGQDKGSTDCTDSIPLDHSQGAQV</sequence>
<feature type="compositionally biased region" description="Basic and acidic residues" evidence="2">
    <location>
        <begin position="246"/>
        <end position="257"/>
    </location>
</feature>
<feature type="compositionally biased region" description="Low complexity" evidence="2">
    <location>
        <begin position="9"/>
        <end position="24"/>
    </location>
</feature>
<feature type="region of interest" description="Disordered" evidence="2">
    <location>
        <begin position="67"/>
        <end position="120"/>
    </location>
</feature>
<dbReference type="VEuPathDB" id="FungiDB:ASPTUDRAFT_43649"/>